<comment type="similarity">
    <text evidence="2">Belongs to the Nth/MutY family.</text>
</comment>
<keyword evidence="10" id="KW-0326">Glycosidase</keyword>
<dbReference type="FunFam" id="1.10.340.30:FF:000001">
    <property type="entry name" value="Endonuclease III"/>
    <property type="match status" value="1"/>
</dbReference>
<evidence type="ECO:0000313" key="13">
    <source>
        <dbReference type="Proteomes" id="UP000326903"/>
    </source>
</evidence>
<evidence type="ECO:0000256" key="8">
    <source>
        <dbReference type="ARBA" id="ARBA00023014"/>
    </source>
</evidence>
<name>A0A5J5IG90_9BACT</name>
<dbReference type="PANTHER" id="PTHR10359:SF18">
    <property type="entry name" value="ENDONUCLEASE III"/>
    <property type="match status" value="1"/>
</dbReference>
<dbReference type="Gene3D" id="1.10.1670.10">
    <property type="entry name" value="Helix-hairpin-Helix base-excision DNA repair enzymes (C-terminal)"/>
    <property type="match status" value="1"/>
</dbReference>
<evidence type="ECO:0000259" key="11">
    <source>
        <dbReference type="SMART" id="SM00478"/>
    </source>
</evidence>
<evidence type="ECO:0000256" key="4">
    <source>
        <dbReference type="ARBA" id="ARBA00022723"/>
    </source>
</evidence>
<dbReference type="Pfam" id="PF00633">
    <property type="entry name" value="HHH"/>
    <property type="match status" value="1"/>
</dbReference>
<dbReference type="GO" id="GO:0003677">
    <property type="term" value="F:DNA binding"/>
    <property type="evidence" value="ECO:0007669"/>
    <property type="project" value="InterPro"/>
</dbReference>
<protein>
    <submittedName>
        <fullName evidence="12">Endonuclease III</fullName>
    </submittedName>
</protein>
<proteinExistence type="inferred from homology"/>
<dbReference type="Proteomes" id="UP000326903">
    <property type="component" value="Unassembled WGS sequence"/>
</dbReference>
<dbReference type="Pfam" id="PF00730">
    <property type="entry name" value="HhH-GPD"/>
    <property type="match status" value="1"/>
</dbReference>
<keyword evidence="5" id="KW-0227">DNA damage</keyword>
<dbReference type="CDD" id="cd00056">
    <property type="entry name" value="ENDO3c"/>
    <property type="match status" value="1"/>
</dbReference>
<dbReference type="RefSeq" id="WP_150416054.1">
    <property type="nucleotide sequence ID" value="NZ_VYQF01000006.1"/>
</dbReference>
<dbReference type="InterPro" id="IPR000445">
    <property type="entry name" value="HhH_motif"/>
</dbReference>
<dbReference type="SMART" id="SM00478">
    <property type="entry name" value="ENDO3c"/>
    <property type="match status" value="1"/>
</dbReference>
<feature type="domain" description="HhH-GPD" evidence="11">
    <location>
        <begin position="40"/>
        <end position="185"/>
    </location>
</feature>
<keyword evidence="12" id="KW-0255">Endonuclease</keyword>
<dbReference type="PIRSF" id="PIRSF001435">
    <property type="entry name" value="Nth"/>
    <property type="match status" value="1"/>
</dbReference>
<keyword evidence="4" id="KW-0479">Metal-binding</keyword>
<keyword evidence="7" id="KW-0408">Iron</keyword>
<evidence type="ECO:0000256" key="5">
    <source>
        <dbReference type="ARBA" id="ARBA00022763"/>
    </source>
</evidence>
<dbReference type="InterPro" id="IPR011257">
    <property type="entry name" value="DNA_glycosylase"/>
</dbReference>
<sequence length="209" mass="23587">MKPPKINWSEAIKPLLKKYKNTPHPLQSKNLYQQVAMVVLSAQTTDSIINQIAPELFKAFPNMQALSKATEDAVIPYITKVRNFRNKAKWLTGIAKQIKKDSNIPQNLDQLVELPGIGRKSANVILRFAGAPPEGVIVDLHVLRVAPRLGIASGDDATKMEKQLMEKLPKEQWDVGMAMSHLGREICRPKPECERCLMNKVCAFYNKWN</sequence>
<keyword evidence="8" id="KW-0411">Iron-sulfur</keyword>
<dbReference type="SUPFAM" id="SSF48150">
    <property type="entry name" value="DNA-glycosylase"/>
    <property type="match status" value="1"/>
</dbReference>
<keyword evidence="12" id="KW-0540">Nuclease</keyword>
<dbReference type="GO" id="GO:0019104">
    <property type="term" value="F:DNA N-glycosylase activity"/>
    <property type="evidence" value="ECO:0007669"/>
    <property type="project" value="TreeGrafter"/>
</dbReference>
<reference evidence="12 13" key="1">
    <citation type="submission" date="2019-09" db="EMBL/GenBank/DDBJ databases">
        <title>Draft genome sequence of Ginsengibacter sp. BR5-29.</title>
        <authorList>
            <person name="Im W.-T."/>
        </authorList>
    </citation>
    <scope>NUCLEOTIDE SEQUENCE [LARGE SCALE GENOMIC DNA]</scope>
    <source>
        <strain evidence="12 13">BR5-29</strain>
    </source>
</reference>
<dbReference type="InterPro" id="IPR023170">
    <property type="entry name" value="HhH_base_excis_C"/>
</dbReference>
<dbReference type="GO" id="GO:0004519">
    <property type="term" value="F:endonuclease activity"/>
    <property type="evidence" value="ECO:0007669"/>
    <property type="project" value="UniProtKB-KW"/>
</dbReference>
<evidence type="ECO:0000256" key="3">
    <source>
        <dbReference type="ARBA" id="ARBA00022485"/>
    </source>
</evidence>
<evidence type="ECO:0000256" key="6">
    <source>
        <dbReference type="ARBA" id="ARBA00022801"/>
    </source>
</evidence>
<evidence type="ECO:0000256" key="1">
    <source>
        <dbReference type="ARBA" id="ARBA00001966"/>
    </source>
</evidence>
<evidence type="ECO:0000256" key="2">
    <source>
        <dbReference type="ARBA" id="ARBA00008343"/>
    </source>
</evidence>
<dbReference type="InterPro" id="IPR003265">
    <property type="entry name" value="HhH-GPD_domain"/>
</dbReference>
<comment type="caution">
    <text evidence="12">The sequence shown here is derived from an EMBL/GenBank/DDBJ whole genome shotgun (WGS) entry which is preliminary data.</text>
</comment>
<keyword evidence="9" id="KW-0234">DNA repair</keyword>
<dbReference type="Gene3D" id="1.10.340.30">
    <property type="entry name" value="Hypothetical protein, domain 2"/>
    <property type="match status" value="1"/>
</dbReference>
<dbReference type="GO" id="GO:0006285">
    <property type="term" value="P:base-excision repair, AP site formation"/>
    <property type="evidence" value="ECO:0007669"/>
    <property type="project" value="TreeGrafter"/>
</dbReference>
<gene>
    <name evidence="12" type="ORF">FW778_17090</name>
</gene>
<keyword evidence="6" id="KW-0378">Hydrolase</keyword>
<comment type="cofactor">
    <cofactor evidence="1">
        <name>[4Fe-4S] cluster</name>
        <dbReference type="ChEBI" id="CHEBI:49883"/>
    </cofactor>
</comment>
<dbReference type="InterPro" id="IPR003651">
    <property type="entry name" value="Endonuclease3_FeS-loop_motif"/>
</dbReference>
<dbReference type="PANTHER" id="PTHR10359">
    <property type="entry name" value="A/G-SPECIFIC ADENINE GLYCOSYLASE/ENDONUCLEASE III"/>
    <property type="match status" value="1"/>
</dbReference>
<accession>A0A5J5IG90</accession>
<dbReference type="GO" id="GO:0051539">
    <property type="term" value="F:4 iron, 4 sulfur cluster binding"/>
    <property type="evidence" value="ECO:0007669"/>
    <property type="project" value="UniProtKB-KW"/>
</dbReference>
<keyword evidence="13" id="KW-1185">Reference proteome</keyword>
<organism evidence="12 13">
    <name type="scientific">Ginsengibacter hankyongi</name>
    <dbReference type="NCBI Taxonomy" id="2607284"/>
    <lineage>
        <taxon>Bacteria</taxon>
        <taxon>Pseudomonadati</taxon>
        <taxon>Bacteroidota</taxon>
        <taxon>Chitinophagia</taxon>
        <taxon>Chitinophagales</taxon>
        <taxon>Chitinophagaceae</taxon>
        <taxon>Ginsengibacter</taxon>
    </lineage>
</organism>
<keyword evidence="3" id="KW-0004">4Fe-4S</keyword>
<dbReference type="GO" id="GO:0046872">
    <property type="term" value="F:metal ion binding"/>
    <property type="evidence" value="ECO:0007669"/>
    <property type="project" value="UniProtKB-KW"/>
</dbReference>
<evidence type="ECO:0000256" key="10">
    <source>
        <dbReference type="ARBA" id="ARBA00023295"/>
    </source>
</evidence>
<evidence type="ECO:0000256" key="9">
    <source>
        <dbReference type="ARBA" id="ARBA00023204"/>
    </source>
</evidence>
<evidence type="ECO:0000313" key="12">
    <source>
        <dbReference type="EMBL" id="KAA9037144.1"/>
    </source>
</evidence>
<evidence type="ECO:0000256" key="7">
    <source>
        <dbReference type="ARBA" id="ARBA00023004"/>
    </source>
</evidence>
<dbReference type="EMBL" id="VYQF01000006">
    <property type="protein sequence ID" value="KAA9037144.1"/>
    <property type="molecule type" value="Genomic_DNA"/>
</dbReference>
<dbReference type="SMART" id="SM00525">
    <property type="entry name" value="FES"/>
    <property type="match status" value="1"/>
</dbReference>
<dbReference type="AlphaFoldDB" id="A0A5J5IG90"/>